<accession>A0ABD1S6J5</accession>
<protein>
    <submittedName>
        <fullName evidence="1">Senescence regulator S40</fullName>
    </submittedName>
</protein>
<dbReference type="Proteomes" id="UP001604277">
    <property type="component" value="Unassembled WGS sequence"/>
</dbReference>
<keyword evidence="2" id="KW-1185">Reference proteome</keyword>
<organism evidence="1 2">
    <name type="scientific">Forsythia ovata</name>
    <dbReference type="NCBI Taxonomy" id="205694"/>
    <lineage>
        <taxon>Eukaryota</taxon>
        <taxon>Viridiplantae</taxon>
        <taxon>Streptophyta</taxon>
        <taxon>Embryophyta</taxon>
        <taxon>Tracheophyta</taxon>
        <taxon>Spermatophyta</taxon>
        <taxon>Magnoliopsida</taxon>
        <taxon>eudicotyledons</taxon>
        <taxon>Gunneridae</taxon>
        <taxon>Pentapetalae</taxon>
        <taxon>asterids</taxon>
        <taxon>lamiids</taxon>
        <taxon>Lamiales</taxon>
        <taxon>Oleaceae</taxon>
        <taxon>Forsythieae</taxon>
        <taxon>Forsythia</taxon>
    </lineage>
</organism>
<sequence length="157" mass="17855">MEAMRGGLSRYFSLSHSKAEVEDDIGELQEEDVWYNQLELKAKRESDQVAVAVDRQVPTPTKVVASRRSAPMRIPDWSKIYQIKPRKELWDDECDLVKALIGIKIHTKILTLLNLMMVVNLSHPMKFWPGGKPGIGVLPTPCVKELEGLSREEISQE</sequence>
<gene>
    <name evidence="1" type="ORF">Fot_39154</name>
</gene>
<proteinExistence type="predicted"/>
<reference evidence="2" key="1">
    <citation type="submission" date="2024-07" db="EMBL/GenBank/DDBJ databases">
        <title>Two chromosome-level genome assemblies of Korean endemic species Abeliophyllum distichum and Forsythia ovata (Oleaceae).</title>
        <authorList>
            <person name="Jang H."/>
        </authorList>
    </citation>
    <scope>NUCLEOTIDE SEQUENCE [LARGE SCALE GENOMIC DNA]</scope>
</reference>
<evidence type="ECO:0000313" key="2">
    <source>
        <dbReference type="Proteomes" id="UP001604277"/>
    </source>
</evidence>
<comment type="caution">
    <text evidence="1">The sequence shown here is derived from an EMBL/GenBank/DDBJ whole genome shotgun (WGS) entry which is preliminary data.</text>
</comment>
<name>A0ABD1S6J5_9LAMI</name>
<dbReference type="AlphaFoldDB" id="A0ABD1S6J5"/>
<evidence type="ECO:0000313" key="1">
    <source>
        <dbReference type="EMBL" id="KAL2495397.1"/>
    </source>
</evidence>
<dbReference type="EMBL" id="JBFOLJ010000011">
    <property type="protein sequence ID" value="KAL2495397.1"/>
    <property type="molecule type" value="Genomic_DNA"/>
</dbReference>